<evidence type="ECO:0000313" key="3">
    <source>
        <dbReference type="Proteomes" id="UP001138997"/>
    </source>
</evidence>
<dbReference type="Pfam" id="PF12802">
    <property type="entry name" value="MarR_2"/>
    <property type="match status" value="1"/>
</dbReference>
<dbReference type="CDD" id="cd00090">
    <property type="entry name" value="HTH_ARSR"/>
    <property type="match status" value="1"/>
</dbReference>
<reference evidence="2" key="1">
    <citation type="submission" date="2021-11" db="EMBL/GenBank/DDBJ databases">
        <title>Streptomyces corallinus and Kineosporia corallina sp. nov., two new coral-derived marine actinobacteria.</title>
        <authorList>
            <person name="Buangrab K."/>
            <person name="Sutthacheep M."/>
            <person name="Yeemin T."/>
            <person name="Harunari E."/>
            <person name="Igarashi Y."/>
            <person name="Sripreechasak P."/>
            <person name="Kanchanasin P."/>
            <person name="Tanasupawat S."/>
            <person name="Phongsopitanun W."/>
        </authorList>
    </citation>
    <scope>NUCLEOTIDE SEQUENCE</scope>
    <source>
        <strain evidence="2">JCM 31032</strain>
    </source>
</reference>
<keyword evidence="3" id="KW-1185">Reference proteome</keyword>
<evidence type="ECO:0000313" key="2">
    <source>
        <dbReference type="EMBL" id="MCD5315865.1"/>
    </source>
</evidence>
<dbReference type="InterPro" id="IPR011991">
    <property type="entry name" value="ArsR-like_HTH"/>
</dbReference>
<sequence>MLSEQRTPGVPGRGHLVDAVLAQVRPLVLNSARAVEALWGPAGVSVGMRAVLQILQHEGPLPVPAIAERLDLARQGVQRHVNDLAALNLVDSRANPGHRRSVLIHTTAQGEELFARLRQSELEHLARTVPECPDEDLNTTLQVLRRLNRDVRANVQHLREET</sequence>
<feature type="domain" description="HTH marR-type" evidence="1">
    <location>
        <begin position="13"/>
        <end position="149"/>
    </location>
</feature>
<proteinExistence type="predicted"/>
<dbReference type="GO" id="GO:0003700">
    <property type="term" value="F:DNA-binding transcription factor activity"/>
    <property type="evidence" value="ECO:0007669"/>
    <property type="project" value="InterPro"/>
</dbReference>
<dbReference type="SMART" id="SM00347">
    <property type="entry name" value="HTH_MARR"/>
    <property type="match status" value="1"/>
</dbReference>
<dbReference type="InterPro" id="IPR039422">
    <property type="entry name" value="MarR/SlyA-like"/>
</dbReference>
<protein>
    <submittedName>
        <fullName evidence="2">MarR family winged helix-turn-helix transcriptional regulator</fullName>
    </submittedName>
</protein>
<gene>
    <name evidence="2" type="ORF">LR394_33725</name>
</gene>
<dbReference type="Proteomes" id="UP001138997">
    <property type="component" value="Unassembled WGS sequence"/>
</dbReference>
<dbReference type="Gene3D" id="1.10.10.10">
    <property type="entry name" value="Winged helix-like DNA-binding domain superfamily/Winged helix DNA-binding domain"/>
    <property type="match status" value="1"/>
</dbReference>
<dbReference type="PROSITE" id="PS50995">
    <property type="entry name" value="HTH_MARR_2"/>
    <property type="match status" value="1"/>
</dbReference>
<dbReference type="RefSeq" id="WP_231448686.1">
    <property type="nucleotide sequence ID" value="NZ_JAJOMB010000025.1"/>
</dbReference>
<dbReference type="InterPro" id="IPR036388">
    <property type="entry name" value="WH-like_DNA-bd_sf"/>
</dbReference>
<dbReference type="InterPro" id="IPR036390">
    <property type="entry name" value="WH_DNA-bd_sf"/>
</dbReference>
<evidence type="ECO:0000259" key="1">
    <source>
        <dbReference type="PROSITE" id="PS50995"/>
    </source>
</evidence>
<comment type="caution">
    <text evidence="2">The sequence shown here is derived from an EMBL/GenBank/DDBJ whole genome shotgun (WGS) entry which is preliminary data.</text>
</comment>
<dbReference type="GO" id="GO:0006950">
    <property type="term" value="P:response to stress"/>
    <property type="evidence" value="ECO:0007669"/>
    <property type="project" value="TreeGrafter"/>
</dbReference>
<dbReference type="AlphaFoldDB" id="A0A9X1SY24"/>
<name>A0A9X1SY24_9ACTN</name>
<dbReference type="PANTHER" id="PTHR33164:SF99">
    <property type="entry name" value="MARR FAMILY REGULATORY PROTEIN"/>
    <property type="match status" value="1"/>
</dbReference>
<dbReference type="PANTHER" id="PTHR33164">
    <property type="entry name" value="TRANSCRIPTIONAL REGULATOR, MARR FAMILY"/>
    <property type="match status" value="1"/>
</dbReference>
<dbReference type="EMBL" id="JAJOMB010000025">
    <property type="protein sequence ID" value="MCD5315865.1"/>
    <property type="molecule type" value="Genomic_DNA"/>
</dbReference>
<organism evidence="2 3">
    <name type="scientific">Kineosporia babensis</name>
    <dbReference type="NCBI Taxonomy" id="499548"/>
    <lineage>
        <taxon>Bacteria</taxon>
        <taxon>Bacillati</taxon>
        <taxon>Actinomycetota</taxon>
        <taxon>Actinomycetes</taxon>
        <taxon>Kineosporiales</taxon>
        <taxon>Kineosporiaceae</taxon>
        <taxon>Kineosporia</taxon>
    </lineage>
</organism>
<accession>A0A9X1SY24</accession>
<dbReference type="SUPFAM" id="SSF46785">
    <property type="entry name" value="Winged helix' DNA-binding domain"/>
    <property type="match status" value="1"/>
</dbReference>
<dbReference type="InterPro" id="IPR000835">
    <property type="entry name" value="HTH_MarR-typ"/>
</dbReference>